<evidence type="ECO:0000313" key="2">
    <source>
        <dbReference type="Proteomes" id="UP000655094"/>
    </source>
</evidence>
<gene>
    <name evidence="1" type="ORF">KPZU09_42700</name>
</gene>
<proteinExistence type="predicted"/>
<sequence>MIEYARGDAGLFNYAVAIQQGGDPAQVELVRFNRPAAEDHPALAALSEMVSNTLRGRWVSGSML</sequence>
<name>A0A919HTS7_KLEPN</name>
<dbReference type="Proteomes" id="UP000655094">
    <property type="component" value="Unassembled WGS sequence"/>
</dbReference>
<evidence type="ECO:0000313" key="1">
    <source>
        <dbReference type="EMBL" id="GHK54534.1"/>
    </source>
</evidence>
<dbReference type="AlphaFoldDB" id="A0A919HTS7"/>
<reference evidence="1" key="1">
    <citation type="submission" date="2020-10" db="EMBL/GenBank/DDBJ databases">
        <title>Genome Sequence of ESBL Producing Zambian Clinical Strains.</title>
        <authorList>
            <person name="Shawa M."/>
            <person name="Furuta Y."/>
            <person name="Simbotwe M."/>
            <person name="Mulenga E."/>
            <person name="Mubanga M."/>
            <person name="Mulenga G."/>
            <person name="Kaile C."/>
            <person name="Zorigt T."/>
            <person name="Hang'ombe B."/>
            <person name="Higashi H."/>
        </authorList>
    </citation>
    <scope>NUCLEOTIDE SEQUENCE</scope>
    <source>
        <strain evidence="1">Zam_UTH_09</strain>
    </source>
</reference>
<organism evidence="1 2">
    <name type="scientific">Klebsiella pneumoniae</name>
    <dbReference type="NCBI Taxonomy" id="573"/>
    <lineage>
        <taxon>Bacteria</taxon>
        <taxon>Pseudomonadati</taxon>
        <taxon>Pseudomonadota</taxon>
        <taxon>Gammaproteobacteria</taxon>
        <taxon>Enterobacterales</taxon>
        <taxon>Enterobacteriaceae</taxon>
        <taxon>Klebsiella/Raoultella group</taxon>
        <taxon>Klebsiella</taxon>
        <taxon>Klebsiella pneumoniae complex</taxon>
    </lineage>
</organism>
<accession>A0A919HTS7</accession>
<dbReference type="EMBL" id="BNFF01000001">
    <property type="protein sequence ID" value="GHK54534.1"/>
    <property type="molecule type" value="Genomic_DNA"/>
</dbReference>
<comment type="caution">
    <text evidence="1">The sequence shown here is derived from an EMBL/GenBank/DDBJ whole genome shotgun (WGS) entry which is preliminary data.</text>
</comment>
<protein>
    <submittedName>
        <fullName evidence="1">Uncharacterized protein</fullName>
    </submittedName>
</protein>